<keyword evidence="3" id="KW-1185">Reference proteome</keyword>
<comment type="caution">
    <text evidence="2">The sequence shown here is derived from an EMBL/GenBank/DDBJ whole genome shotgun (WGS) entry which is preliminary data.</text>
</comment>
<dbReference type="InterPro" id="IPR037523">
    <property type="entry name" value="VOC_core"/>
</dbReference>
<feature type="domain" description="VOC" evidence="1">
    <location>
        <begin position="20"/>
        <end position="143"/>
    </location>
</feature>
<dbReference type="InterPro" id="IPR029068">
    <property type="entry name" value="Glyas_Bleomycin-R_OHBP_Dase"/>
</dbReference>
<evidence type="ECO:0000313" key="3">
    <source>
        <dbReference type="Proteomes" id="UP000018217"/>
    </source>
</evidence>
<protein>
    <recommendedName>
        <fullName evidence="1">VOC domain-containing protein</fullName>
    </recommendedName>
</protein>
<dbReference type="STRING" id="1161919.EPIR_0844"/>
<dbReference type="EMBL" id="CAHS01000011">
    <property type="protein sequence ID" value="CCG86209.1"/>
    <property type="molecule type" value="Genomic_DNA"/>
</dbReference>
<dbReference type="PANTHER" id="PTHR36437:SF2">
    <property type="entry name" value="GLYOXALASE_BLEOMYCIN RESISTANCE PROTEIN_DIOXYGENASE"/>
    <property type="match status" value="1"/>
</dbReference>
<dbReference type="PROSITE" id="PS51819">
    <property type="entry name" value="VOC"/>
    <property type="match status" value="1"/>
</dbReference>
<evidence type="ECO:0000259" key="1">
    <source>
        <dbReference type="PROSITE" id="PS51819"/>
    </source>
</evidence>
<name>V5Z5F6_9GAMM</name>
<dbReference type="InterPro" id="IPR004360">
    <property type="entry name" value="Glyas_Fos-R_dOase_dom"/>
</dbReference>
<dbReference type="AlphaFoldDB" id="V5Z5F6"/>
<dbReference type="SUPFAM" id="SSF54593">
    <property type="entry name" value="Glyoxalase/Bleomycin resistance protein/Dihydroxybiphenyl dioxygenase"/>
    <property type="match status" value="1"/>
</dbReference>
<dbReference type="Gene3D" id="3.10.180.10">
    <property type="entry name" value="2,3-Dihydroxybiphenyl 1,2-Dioxygenase, domain 1"/>
    <property type="match status" value="1"/>
</dbReference>
<reference evidence="2 3" key="1">
    <citation type="journal article" date="2013" name="Syst. Appl. Microbiol.">
        <title>Phylogenetic position and virulence apparatus of the pear flower necrosis pathogen Erwinia piriflorinigrans CFBP 5888T as assessed by comparative genomics.</title>
        <authorList>
            <person name="Smits T.H."/>
            <person name="Rezzonico F."/>
            <person name="Lopez M.M."/>
            <person name="Blom J."/>
            <person name="Goesmann A."/>
            <person name="Frey J.E."/>
            <person name="Duffy B."/>
        </authorList>
    </citation>
    <scope>NUCLEOTIDE SEQUENCE [LARGE SCALE GENOMIC DNA]</scope>
    <source>
        <strain evidence="3">CFBP5888</strain>
    </source>
</reference>
<dbReference type="PANTHER" id="PTHR36437">
    <property type="entry name" value="GLYOXALASE/BLEOMYCIN RESISTANCE PROTEIN/DIOXYGENASE"/>
    <property type="match status" value="1"/>
</dbReference>
<dbReference type="Pfam" id="PF00903">
    <property type="entry name" value="Glyoxalase"/>
    <property type="match status" value="1"/>
</dbReference>
<sequence length="146" mass="16655">MLYTIGGLNKEKAMRAQKRCLGYVAVVVDDYDRAISYYTDKLGFTLVEDTPQPCKRWVVVTPAPGSDCNLLLALASNERQTGFIGDQAGGRVFLFLQTDDFWRDYTAMKEKGVHFCEEPREEEYGIVVVFEDLYGNRWDLFQNGTS</sequence>
<evidence type="ECO:0000313" key="2">
    <source>
        <dbReference type="EMBL" id="CCG86209.1"/>
    </source>
</evidence>
<organism evidence="2 3">
    <name type="scientific">Erwinia piriflorinigrans CFBP 5888</name>
    <dbReference type="NCBI Taxonomy" id="1161919"/>
    <lineage>
        <taxon>Bacteria</taxon>
        <taxon>Pseudomonadati</taxon>
        <taxon>Pseudomonadota</taxon>
        <taxon>Gammaproteobacteria</taxon>
        <taxon>Enterobacterales</taxon>
        <taxon>Erwiniaceae</taxon>
        <taxon>Erwinia</taxon>
    </lineage>
</organism>
<accession>V5Z5F6</accession>
<gene>
    <name evidence="2" type="ORF">EPIR_0844</name>
</gene>
<proteinExistence type="predicted"/>
<dbReference type="CDD" id="cd07263">
    <property type="entry name" value="VOC_like"/>
    <property type="match status" value="1"/>
</dbReference>
<dbReference type="Proteomes" id="UP000018217">
    <property type="component" value="Unassembled WGS sequence"/>
</dbReference>